<evidence type="ECO:0000256" key="5">
    <source>
        <dbReference type="ARBA" id="ARBA00022741"/>
    </source>
</evidence>
<evidence type="ECO:0000313" key="12">
    <source>
        <dbReference type="Proteomes" id="UP000077521"/>
    </source>
</evidence>
<dbReference type="GO" id="GO:0016020">
    <property type="term" value="C:membrane"/>
    <property type="evidence" value="ECO:0007669"/>
    <property type="project" value="UniProtKB-SubCell"/>
</dbReference>
<feature type="transmembrane region" description="Helical" evidence="10">
    <location>
        <begin position="414"/>
        <end position="434"/>
    </location>
</feature>
<keyword evidence="5" id="KW-0547">Nucleotide-binding</keyword>
<keyword evidence="4 10" id="KW-0812">Transmembrane</keyword>
<name>A0A177TP13_9BASI</name>
<feature type="transmembrane region" description="Helical" evidence="10">
    <location>
        <begin position="1079"/>
        <end position="1108"/>
    </location>
</feature>
<dbReference type="InterPro" id="IPR011527">
    <property type="entry name" value="ABC1_TM_dom"/>
</dbReference>
<comment type="subcellular location">
    <subcellularLocation>
        <location evidence="1">Membrane</location>
        <topology evidence="1">Multi-pass membrane protein</topology>
    </subcellularLocation>
</comment>
<feature type="region of interest" description="Disordered" evidence="9">
    <location>
        <begin position="629"/>
        <end position="688"/>
    </location>
</feature>
<evidence type="ECO:0000256" key="7">
    <source>
        <dbReference type="ARBA" id="ARBA00022989"/>
    </source>
</evidence>
<dbReference type="Pfam" id="PF00664">
    <property type="entry name" value="ABC_membrane"/>
    <property type="match status" value="2"/>
</dbReference>
<keyword evidence="8 10" id="KW-0472">Membrane</keyword>
<dbReference type="EMBL" id="LWDF02000323">
    <property type="protein sequence ID" value="KAE8250463.1"/>
    <property type="molecule type" value="Genomic_DNA"/>
</dbReference>
<evidence type="ECO:0000256" key="4">
    <source>
        <dbReference type="ARBA" id="ARBA00022692"/>
    </source>
</evidence>
<reference evidence="11" key="1">
    <citation type="submission" date="2016-04" db="EMBL/GenBank/DDBJ databases">
        <authorList>
            <person name="Nguyen H.D."/>
            <person name="Samba Siva P."/>
            <person name="Cullis J."/>
            <person name="Levesque C.A."/>
            <person name="Hambleton S."/>
        </authorList>
    </citation>
    <scope>NUCLEOTIDE SEQUENCE</scope>
    <source>
        <strain evidence="11">DAOMC 236416</strain>
    </source>
</reference>
<evidence type="ECO:0000256" key="2">
    <source>
        <dbReference type="ARBA" id="ARBA00009726"/>
    </source>
</evidence>
<dbReference type="InterPro" id="IPR050173">
    <property type="entry name" value="ABC_transporter_C-like"/>
</dbReference>
<evidence type="ECO:0000256" key="9">
    <source>
        <dbReference type="SAM" id="MobiDB-lite"/>
    </source>
</evidence>
<dbReference type="InterPro" id="IPR027417">
    <property type="entry name" value="P-loop_NTPase"/>
</dbReference>
<feature type="compositionally biased region" description="Low complexity" evidence="9">
    <location>
        <begin position="239"/>
        <end position="250"/>
    </location>
</feature>
<dbReference type="Proteomes" id="UP000077521">
    <property type="component" value="Unassembled WGS sequence"/>
</dbReference>
<keyword evidence="6" id="KW-0067">ATP-binding</keyword>
<dbReference type="PANTHER" id="PTHR24223">
    <property type="entry name" value="ATP-BINDING CASSETTE SUB-FAMILY C"/>
    <property type="match status" value="1"/>
</dbReference>
<dbReference type="FunFam" id="3.40.50.300:FF:000997">
    <property type="entry name" value="Multidrug resistance-associated protein 1"/>
    <property type="match status" value="1"/>
</dbReference>
<evidence type="ECO:0000256" key="8">
    <source>
        <dbReference type="ARBA" id="ARBA00023136"/>
    </source>
</evidence>
<accession>A0A177TP13</accession>
<comment type="caution">
    <text evidence="11">The sequence shown here is derived from an EMBL/GenBank/DDBJ whole genome shotgun (WGS) entry which is preliminary data.</text>
</comment>
<dbReference type="PANTHER" id="PTHR24223:SF456">
    <property type="entry name" value="MULTIDRUG RESISTANCE-ASSOCIATED PROTEIN LETHAL(2)03659"/>
    <property type="match status" value="1"/>
</dbReference>
<dbReference type="InterPro" id="IPR003439">
    <property type="entry name" value="ABC_transporter-like_ATP-bd"/>
</dbReference>
<dbReference type="GO" id="GO:0005524">
    <property type="term" value="F:ATP binding"/>
    <property type="evidence" value="ECO:0007669"/>
    <property type="project" value="UniProtKB-KW"/>
</dbReference>
<evidence type="ECO:0000256" key="1">
    <source>
        <dbReference type="ARBA" id="ARBA00004141"/>
    </source>
</evidence>
<dbReference type="GO" id="GO:0140359">
    <property type="term" value="F:ABC-type transporter activity"/>
    <property type="evidence" value="ECO:0007669"/>
    <property type="project" value="InterPro"/>
</dbReference>
<dbReference type="Gene3D" id="1.20.1560.10">
    <property type="entry name" value="ABC transporter type 1, transmembrane domain"/>
    <property type="match status" value="2"/>
</dbReference>
<dbReference type="CDD" id="cd03244">
    <property type="entry name" value="ABCC_MRP_domain2"/>
    <property type="match status" value="1"/>
</dbReference>
<dbReference type="CDD" id="cd18597">
    <property type="entry name" value="ABC_6TM_YOR1_D1_like"/>
    <property type="match status" value="1"/>
</dbReference>
<feature type="transmembrane region" description="Helical" evidence="10">
    <location>
        <begin position="551"/>
        <end position="575"/>
    </location>
</feature>
<keyword evidence="3" id="KW-0813">Transport</keyword>
<dbReference type="PROSITE" id="PS50893">
    <property type="entry name" value="ABC_TRANSPORTER_2"/>
    <property type="match status" value="2"/>
</dbReference>
<dbReference type="PROSITE" id="PS50929">
    <property type="entry name" value="ABC_TM1F"/>
    <property type="match status" value="2"/>
</dbReference>
<dbReference type="SUPFAM" id="SSF52540">
    <property type="entry name" value="P-loop containing nucleoside triphosphate hydrolases"/>
    <property type="match status" value="2"/>
</dbReference>
<dbReference type="InterPro" id="IPR003593">
    <property type="entry name" value="AAA+_ATPase"/>
</dbReference>
<dbReference type="InterPro" id="IPR017871">
    <property type="entry name" value="ABC_transporter-like_CS"/>
</dbReference>
<gene>
    <name evidence="11" type="ORF">A4X13_0g4708</name>
</gene>
<feature type="transmembrane region" description="Helical" evidence="10">
    <location>
        <begin position="1040"/>
        <end position="1064"/>
    </location>
</feature>
<comment type="similarity">
    <text evidence="2">Belongs to the ABC transporter superfamily. ABCC family. Conjugate transporter (TC 3.A.1.208) subfamily.</text>
</comment>
<dbReference type="Pfam" id="PF00005">
    <property type="entry name" value="ABC_tran"/>
    <property type="match status" value="2"/>
</dbReference>
<dbReference type="GO" id="GO:0016887">
    <property type="term" value="F:ATP hydrolysis activity"/>
    <property type="evidence" value="ECO:0007669"/>
    <property type="project" value="InterPro"/>
</dbReference>
<dbReference type="Gene3D" id="3.40.50.300">
    <property type="entry name" value="P-loop containing nucleotide triphosphate hydrolases"/>
    <property type="match status" value="2"/>
</dbReference>
<evidence type="ECO:0000256" key="3">
    <source>
        <dbReference type="ARBA" id="ARBA00022448"/>
    </source>
</evidence>
<evidence type="ECO:0000313" key="11">
    <source>
        <dbReference type="EMBL" id="KAE8250463.1"/>
    </source>
</evidence>
<reference evidence="11" key="2">
    <citation type="journal article" date="2019" name="IMA Fungus">
        <title>Genome sequencing and comparison of five Tilletia species to identify candidate genes for the detection of regulated species infecting wheat.</title>
        <authorList>
            <person name="Nguyen H.D.T."/>
            <person name="Sultana T."/>
            <person name="Kesanakurti P."/>
            <person name="Hambleton S."/>
        </authorList>
    </citation>
    <scope>NUCLEOTIDE SEQUENCE</scope>
    <source>
        <strain evidence="11">DAOMC 236416</strain>
    </source>
</reference>
<proteinExistence type="inferred from homology"/>
<dbReference type="CDD" id="cd18606">
    <property type="entry name" value="ABC_6TM_YOR1_D2_like"/>
    <property type="match status" value="1"/>
</dbReference>
<sequence>MSSNNAVLSRRGATDEEKHGSSEPIASGTVQQTARRSDLSSSSSRSDSSNDEEDVSSDARTKASPTKSKVQPGDRRFIDASLRQHFWQFWKWKELPPAPPASMDDAPEIPLAKANIFSVFTYSWMTPIMMLGYRRALEKEDLWKLDPSRSAEVVSTQFAENWERRVARAKEYNAKLESGAIRPSVARRSKWAMTVAASRVLPGKYKPKPHPDVRQPLTMALLEQEWRAPPPAAPRAKKASSSPSSQGPGKPAQPSPPPKAPATRSGHQRPSLARTVWDQFGGTFLLALLFKVLGDAIQICGPLVVREIILFGRSRYEYAKWDPVARGGPPPFENPPIGRGIGLSFALLFMQVGFSIFAHQSFYRSMSIGVFLRAALISAMFRRSLKLASKDRSTSKLLGHASTDISRLQFCADWLATGVSSPITLGLCLGLLIWQIGPSALVGFALLVFSMPLQGFVMAKLFAIRKQSMRWTDKRQKLIQECLVSIRTVKYFNFESQFLTRLQEFRRQELKGIRTILIIRAGNQSVAFAMPVLASVLAFIVYTLLGNPLDAANIFTALTLFNLLRLPLMFLPLCLSATADAASAFERLYGVFLADEMKETSIRDPNATDALKLVDASFVWEEVKAQEEELTSSEAKKQKAQAKKAAKAEHDQDKARDPKAHKGFADMVGGSRRGSVAPSGVASPTTRADLETQAHDSTAQGPGTLAGAQVGPGPFNAAIDALADLEKAKSEAEDEPENKPFQLNNLNVTIPRGTLIAIVGPVGCGKSSLLQGCLGEMRKTSGSVTWGSQSVAYCSQTAWIMSATVRENIVFGQPWDEKRYWEAVRLSELTSDLEMLPAGDSTEIGERGVNLSGGQKQRINIARALYFDADIFTFDDPLSALDAHVGKAVFENAIMGLRKRGKTVLLVTHALHFLPSVDVIMTMTADTAEGGKIAEVGTYEELSAAKGAFSRLVEEFGGDREKEAEEKEEKSAEEAAEEEKAIEGKVDEDEATKHARAIEEQARLEEKAKAGALMQTEERNTGAVSWNVVASYLRAGRGNVFIPLVILTLIAMQAAQVLSSYWIVWWQERSLGLTTGGYIGIYAMLGVMVAITTFAMGTVIGFVSFYACQGLHHAAMQRVMYSPMSWFDSTPVGRITNRFGKDVDVVDNQLSDALRMFISTLSNVFGAAVLITILTKYFIIPMVFILFLYYLGNLFYRASARECKRLDSVLRSSLYSHFAETLSGLATIRAYNKVPSFLNENYKRMDYEDRALFLTTTNQRWLGVRLDLLGGTLTFIVALLSTAAADSLSPGQVGVALSYILSVSQSFSWMVRQLAEAENDFSSAERLQHYAEDLAQEAPHEAPEHPVPASWPARGEIKIDNLYLSYRPGLPDVLKGVNLDIKAGSKVAVVGRTGAGKSTLLSALLRMVETPRGKIVIDGINIAEIGLSDLRRRIALLPQDPLLFSGTIRSNLDPFSQYEDQRLWDALRRAQLVDGEYHSGAATPTLDQDPEKVGEQHEAVEEEKKVSRFTLDTPIEDEGLNLSLGQRSLVSLARALVKDSQVVMLDEATASVDPDTDKRIQKAIREEFASKTVICIAHRLRTIIGYNAIAVFSDGLVAEYDTPLALFDRPDGIFRGMCNRSGIGRDDIIKALAGDDLKDETEKSPAGYTV</sequence>
<feature type="compositionally biased region" description="Basic and acidic residues" evidence="9">
    <location>
        <begin position="646"/>
        <end position="664"/>
    </location>
</feature>
<dbReference type="SUPFAM" id="SSF90123">
    <property type="entry name" value="ABC transporter transmembrane region"/>
    <property type="match status" value="2"/>
</dbReference>
<dbReference type="CDD" id="cd03250">
    <property type="entry name" value="ABCC_MRP_domain1"/>
    <property type="match status" value="1"/>
</dbReference>
<feature type="region of interest" description="Disordered" evidence="9">
    <location>
        <begin position="957"/>
        <end position="991"/>
    </location>
</feature>
<dbReference type="FunFam" id="3.40.50.300:FF:000565">
    <property type="entry name" value="ABC bile acid transporter"/>
    <property type="match status" value="1"/>
</dbReference>
<feature type="compositionally biased region" description="Basic and acidic residues" evidence="9">
    <location>
        <begin position="12"/>
        <end position="21"/>
    </location>
</feature>
<dbReference type="SMART" id="SM00382">
    <property type="entry name" value="AAA"/>
    <property type="match status" value="2"/>
</dbReference>
<organism evidence="11 12">
    <name type="scientific">Tilletia indica</name>
    <dbReference type="NCBI Taxonomy" id="43049"/>
    <lineage>
        <taxon>Eukaryota</taxon>
        <taxon>Fungi</taxon>
        <taxon>Dikarya</taxon>
        <taxon>Basidiomycota</taxon>
        <taxon>Ustilaginomycotina</taxon>
        <taxon>Exobasidiomycetes</taxon>
        <taxon>Tilletiales</taxon>
        <taxon>Tilletiaceae</taxon>
        <taxon>Tilletia</taxon>
    </lineage>
</organism>
<feature type="transmembrane region" description="Helical" evidence="10">
    <location>
        <begin position="526"/>
        <end position="545"/>
    </location>
</feature>
<dbReference type="InterPro" id="IPR036640">
    <property type="entry name" value="ABC1_TM_sf"/>
</dbReference>
<dbReference type="PROSITE" id="PS00211">
    <property type="entry name" value="ABC_TRANSPORTER_1"/>
    <property type="match status" value="2"/>
</dbReference>
<feature type="region of interest" description="Disordered" evidence="9">
    <location>
        <begin position="1"/>
        <end position="75"/>
    </location>
</feature>
<feature type="transmembrane region" description="Helical" evidence="10">
    <location>
        <begin position="440"/>
        <end position="464"/>
    </location>
</feature>
<feature type="transmembrane region" description="Helical" evidence="10">
    <location>
        <begin position="340"/>
        <end position="357"/>
    </location>
</feature>
<keyword evidence="7 10" id="KW-1133">Transmembrane helix</keyword>
<feature type="compositionally biased region" description="Pro residues" evidence="9">
    <location>
        <begin position="251"/>
        <end position="260"/>
    </location>
</feature>
<feature type="region of interest" description="Disordered" evidence="9">
    <location>
        <begin position="228"/>
        <end position="270"/>
    </location>
</feature>
<evidence type="ECO:0000256" key="6">
    <source>
        <dbReference type="ARBA" id="ARBA00022840"/>
    </source>
</evidence>
<keyword evidence="12" id="KW-1185">Reference proteome</keyword>
<dbReference type="FunFam" id="1.20.1560.10:FF:000010">
    <property type="entry name" value="Multidrug resistance-associated ABC transporter"/>
    <property type="match status" value="1"/>
</dbReference>
<protein>
    <submittedName>
        <fullName evidence="11">Uncharacterized protein</fullName>
    </submittedName>
</protein>
<evidence type="ECO:0000256" key="10">
    <source>
        <dbReference type="SAM" id="Phobius"/>
    </source>
</evidence>